<feature type="transmembrane region" description="Helical" evidence="8">
    <location>
        <begin position="93"/>
        <end position="112"/>
    </location>
</feature>
<dbReference type="PANTHER" id="PTHR42718:SF46">
    <property type="entry name" value="BLR6921 PROTEIN"/>
    <property type="match status" value="1"/>
</dbReference>
<dbReference type="InterPro" id="IPR036259">
    <property type="entry name" value="MFS_trans_sf"/>
</dbReference>
<feature type="transmembrane region" description="Helical" evidence="8">
    <location>
        <begin position="214"/>
        <end position="233"/>
    </location>
</feature>
<gene>
    <name evidence="10" type="ORF">ACFU0X_08195</name>
</gene>
<evidence type="ECO:0000256" key="5">
    <source>
        <dbReference type="ARBA" id="ARBA00022989"/>
    </source>
</evidence>
<keyword evidence="2" id="KW-0813">Transport</keyword>
<evidence type="ECO:0000256" key="6">
    <source>
        <dbReference type="ARBA" id="ARBA00023136"/>
    </source>
</evidence>
<protein>
    <submittedName>
        <fullName evidence="10">MFS transporter</fullName>
    </submittedName>
</protein>
<keyword evidence="5 8" id="KW-1133">Transmembrane helix</keyword>
<keyword evidence="3" id="KW-1003">Cell membrane</keyword>
<dbReference type="Gene3D" id="1.20.1250.20">
    <property type="entry name" value="MFS general substrate transporter like domains"/>
    <property type="match status" value="1"/>
</dbReference>
<accession>A0ABW6JCD8</accession>
<feature type="transmembrane region" description="Helical" evidence="8">
    <location>
        <begin position="316"/>
        <end position="337"/>
    </location>
</feature>
<evidence type="ECO:0000256" key="2">
    <source>
        <dbReference type="ARBA" id="ARBA00022448"/>
    </source>
</evidence>
<dbReference type="Pfam" id="PF07690">
    <property type="entry name" value="MFS_1"/>
    <property type="match status" value="1"/>
</dbReference>
<comment type="subcellular location">
    <subcellularLocation>
        <location evidence="1">Cell membrane</location>
        <topology evidence="1">Multi-pass membrane protein</topology>
    </subcellularLocation>
</comment>
<sequence>MTQEYGASEGSTVRAAPAVGRRRAAWILGLACAAQFMVVLDVSVVNVALPSIRTALGFTTADLSWVVNAYGLAFAGLLLLGGRLADVLGHRRAFVLGLALFSGASLVGGLASSPAALIAARAVQGAGAALLAPATLTVLTGTFTEGPSRTRALGAWTAVGVAGGAAGNLIGGALTEYLSWRWILLVNVPIGAAGVLLGGRLVPGGRDGGPRPRLDVAGASLATAGIAGLTFGLAQTNSRGVSDALTAGATAAGVLALAVFVRVEARVVHTPLVPPRLLRIRSVGVGNLVLLLTGACLIPMWYFLSLYMQQVLHYGPLRTAVGFLPHTLVTMAVGARLAPRLMERTGPRTLIVTSAVVSAAGFWWQSRISPDSGYVDGILGPALVISIGSGLLLTPITTAVTSDVAPADAGAASGLMNTTKQVGGALGLAVLSTLAATDGVGVPALTAGYARAFLAIAVVLTVTAVVALALPRRPERRTG</sequence>
<feature type="transmembrane region" description="Helical" evidence="8">
    <location>
        <begin position="63"/>
        <end position="81"/>
    </location>
</feature>
<evidence type="ECO:0000256" key="7">
    <source>
        <dbReference type="ARBA" id="ARBA00023251"/>
    </source>
</evidence>
<evidence type="ECO:0000313" key="11">
    <source>
        <dbReference type="Proteomes" id="UP001600650"/>
    </source>
</evidence>
<evidence type="ECO:0000259" key="9">
    <source>
        <dbReference type="PROSITE" id="PS50850"/>
    </source>
</evidence>
<dbReference type="InterPro" id="IPR011701">
    <property type="entry name" value="MFS"/>
</dbReference>
<dbReference type="Proteomes" id="UP001600650">
    <property type="component" value="Unassembled WGS sequence"/>
</dbReference>
<feature type="transmembrane region" description="Helical" evidence="8">
    <location>
        <begin position="422"/>
        <end position="442"/>
    </location>
</feature>
<feature type="transmembrane region" description="Helical" evidence="8">
    <location>
        <begin position="448"/>
        <end position="470"/>
    </location>
</feature>
<evidence type="ECO:0000256" key="1">
    <source>
        <dbReference type="ARBA" id="ARBA00004651"/>
    </source>
</evidence>
<dbReference type="CDD" id="cd17321">
    <property type="entry name" value="MFS_MMR_MDR_like"/>
    <property type="match status" value="1"/>
</dbReference>
<feature type="domain" description="Major facilitator superfamily (MFS) profile" evidence="9">
    <location>
        <begin position="27"/>
        <end position="475"/>
    </location>
</feature>
<feature type="transmembrane region" description="Helical" evidence="8">
    <location>
        <begin position="378"/>
        <end position="401"/>
    </location>
</feature>
<comment type="caution">
    <text evidence="10">The sequence shown here is derived from an EMBL/GenBank/DDBJ whole genome shotgun (WGS) entry which is preliminary data.</text>
</comment>
<feature type="transmembrane region" description="Helical" evidence="8">
    <location>
        <begin position="180"/>
        <end position="202"/>
    </location>
</feature>
<feature type="transmembrane region" description="Helical" evidence="8">
    <location>
        <begin position="349"/>
        <end position="366"/>
    </location>
</feature>
<keyword evidence="6 8" id="KW-0472">Membrane</keyword>
<dbReference type="EMBL" id="JBHVBU010000016">
    <property type="protein sequence ID" value="MFE7963016.1"/>
    <property type="molecule type" value="Genomic_DNA"/>
</dbReference>
<evidence type="ECO:0000256" key="8">
    <source>
        <dbReference type="SAM" id="Phobius"/>
    </source>
</evidence>
<dbReference type="InterPro" id="IPR020846">
    <property type="entry name" value="MFS_dom"/>
</dbReference>
<dbReference type="PROSITE" id="PS50850">
    <property type="entry name" value="MFS"/>
    <property type="match status" value="1"/>
</dbReference>
<evidence type="ECO:0000256" key="4">
    <source>
        <dbReference type="ARBA" id="ARBA00022692"/>
    </source>
</evidence>
<name>A0ABW6JCD8_STRCE</name>
<dbReference type="SUPFAM" id="SSF103473">
    <property type="entry name" value="MFS general substrate transporter"/>
    <property type="match status" value="1"/>
</dbReference>
<proteinExistence type="predicted"/>
<reference evidence="10 11" key="1">
    <citation type="submission" date="2024-09" db="EMBL/GenBank/DDBJ databases">
        <title>The Natural Products Discovery Center: Release of the First 8490 Sequenced Strains for Exploring Actinobacteria Biosynthetic Diversity.</title>
        <authorList>
            <person name="Kalkreuter E."/>
            <person name="Kautsar S.A."/>
            <person name="Yang D."/>
            <person name="Bader C.D."/>
            <person name="Teijaro C.N."/>
            <person name="Fluegel L."/>
            <person name="Davis C.M."/>
            <person name="Simpson J.R."/>
            <person name="Lauterbach L."/>
            <person name="Steele A.D."/>
            <person name="Gui C."/>
            <person name="Meng S."/>
            <person name="Li G."/>
            <person name="Viehrig K."/>
            <person name="Ye F."/>
            <person name="Su P."/>
            <person name="Kiefer A.F."/>
            <person name="Nichols A."/>
            <person name="Cepeda A.J."/>
            <person name="Yan W."/>
            <person name="Fan B."/>
            <person name="Jiang Y."/>
            <person name="Adhikari A."/>
            <person name="Zheng C.-J."/>
            <person name="Schuster L."/>
            <person name="Cowan T.M."/>
            <person name="Smanski M.J."/>
            <person name="Chevrette M.G."/>
            <person name="De Carvalho L.P.S."/>
            <person name="Shen B."/>
        </authorList>
    </citation>
    <scope>NUCLEOTIDE SEQUENCE [LARGE SCALE GENOMIC DNA]</scope>
    <source>
        <strain evidence="10 11">NPDC057399</strain>
    </source>
</reference>
<keyword evidence="11" id="KW-1185">Reference proteome</keyword>
<feature type="transmembrane region" description="Helical" evidence="8">
    <location>
        <begin position="153"/>
        <end position="174"/>
    </location>
</feature>
<keyword evidence="4 8" id="KW-0812">Transmembrane</keyword>
<feature type="transmembrane region" description="Helical" evidence="8">
    <location>
        <begin position="284"/>
        <end position="304"/>
    </location>
</feature>
<dbReference type="PANTHER" id="PTHR42718">
    <property type="entry name" value="MAJOR FACILITATOR SUPERFAMILY MULTIDRUG TRANSPORTER MFSC"/>
    <property type="match status" value="1"/>
</dbReference>
<dbReference type="RefSeq" id="WP_381725865.1">
    <property type="nucleotide sequence ID" value="NZ_JBHVBU010000016.1"/>
</dbReference>
<feature type="transmembrane region" description="Helical" evidence="8">
    <location>
        <begin position="118"/>
        <end position="141"/>
    </location>
</feature>
<evidence type="ECO:0000256" key="3">
    <source>
        <dbReference type="ARBA" id="ARBA00022475"/>
    </source>
</evidence>
<feature type="transmembrane region" description="Helical" evidence="8">
    <location>
        <begin position="245"/>
        <end position="263"/>
    </location>
</feature>
<organism evidence="10 11">
    <name type="scientific">Streptomyces cellulosae</name>
    <dbReference type="NCBI Taxonomy" id="1968"/>
    <lineage>
        <taxon>Bacteria</taxon>
        <taxon>Bacillati</taxon>
        <taxon>Actinomycetota</taxon>
        <taxon>Actinomycetes</taxon>
        <taxon>Kitasatosporales</taxon>
        <taxon>Streptomycetaceae</taxon>
        <taxon>Streptomyces</taxon>
    </lineage>
</organism>
<evidence type="ECO:0000313" key="10">
    <source>
        <dbReference type="EMBL" id="MFE7963016.1"/>
    </source>
</evidence>
<dbReference type="Gene3D" id="1.20.1720.10">
    <property type="entry name" value="Multidrug resistance protein D"/>
    <property type="match status" value="1"/>
</dbReference>
<feature type="transmembrane region" description="Helical" evidence="8">
    <location>
        <begin position="24"/>
        <end position="43"/>
    </location>
</feature>
<keyword evidence="7" id="KW-0046">Antibiotic resistance</keyword>